<gene>
    <name evidence="1" type="ORF">S06H3_17017</name>
</gene>
<dbReference type="AlphaFoldDB" id="X1MCQ9"/>
<reference evidence="1" key="1">
    <citation type="journal article" date="2014" name="Front. Microbiol.">
        <title>High frequency of phylogenetically diverse reductive dehalogenase-homologous genes in deep subseafloor sedimentary metagenomes.</title>
        <authorList>
            <person name="Kawai M."/>
            <person name="Futagami T."/>
            <person name="Toyoda A."/>
            <person name="Takaki Y."/>
            <person name="Nishi S."/>
            <person name="Hori S."/>
            <person name="Arai W."/>
            <person name="Tsubouchi T."/>
            <person name="Morono Y."/>
            <person name="Uchiyama I."/>
            <person name="Ito T."/>
            <person name="Fujiyama A."/>
            <person name="Inagaki F."/>
            <person name="Takami H."/>
        </authorList>
    </citation>
    <scope>NUCLEOTIDE SEQUENCE</scope>
    <source>
        <strain evidence="1">Expedition CK06-06</strain>
    </source>
</reference>
<name>X1MCQ9_9ZZZZ</name>
<comment type="caution">
    <text evidence="1">The sequence shown here is derived from an EMBL/GenBank/DDBJ whole genome shotgun (WGS) entry which is preliminary data.</text>
</comment>
<sequence length="95" mass="11140">MSTHKRELLNKLIEESLWKRLSWCDIRLYLFLVICADERKAKGRLSLEVLEKCLGDKFSWEQLEKATHNLEKFHLAKINISSLSSEIEFEFLAGA</sequence>
<dbReference type="EMBL" id="BARV01008470">
    <property type="protein sequence ID" value="GAI04144.1"/>
    <property type="molecule type" value="Genomic_DNA"/>
</dbReference>
<evidence type="ECO:0000313" key="1">
    <source>
        <dbReference type="EMBL" id="GAI04144.1"/>
    </source>
</evidence>
<proteinExistence type="predicted"/>
<organism evidence="1">
    <name type="scientific">marine sediment metagenome</name>
    <dbReference type="NCBI Taxonomy" id="412755"/>
    <lineage>
        <taxon>unclassified sequences</taxon>
        <taxon>metagenomes</taxon>
        <taxon>ecological metagenomes</taxon>
    </lineage>
</organism>
<protein>
    <submittedName>
        <fullName evidence="1">Uncharacterized protein</fullName>
    </submittedName>
</protein>
<accession>X1MCQ9</accession>